<keyword evidence="2" id="KW-1003">Cell membrane</keyword>
<comment type="subcellular location">
    <subcellularLocation>
        <location evidence="1">Cell membrane</location>
        <topology evidence="1">Multi-pass membrane protein</topology>
    </subcellularLocation>
</comment>
<comment type="caution">
    <text evidence="7">The sequence shown here is derived from an EMBL/GenBank/DDBJ whole genome shotgun (WGS) entry which is preliminary data.</text>
</comment>
<dbReference type="InterPro" id="IPR001851">
    <property type="entry name" value="ABC_transp_permease"/>
</dbReference>
<accession>A0ABW7AS73</accession>
<proteinExistence type="predicted"/>
<dbReference type="Proteomes" id="UP001603978">
    <property type="component" value="Unassembled WGS sequence"/>
</dbReference>
<evidence type="ECO:0000256" key="1">
    <source>
        <dbReference type="ARBA" id="ARBA00004651"/>
    </source>
</evidence>
<evidence type="ECO:0000313" key="8">
    <source>
        <dbReference type="Proteomes" id="UP001603978"/>
    </source>
</evidence>
<feature type="transmembrane region" description="Helical" evidence="6">
    <location>
        <begin position="89"/>
        <end position="108"/>
    </location>
</feature>
<evidence type="ECO:0000256" key="5">
    <source>
        <dbReference type="ARBA" id="ARBA00023136"/>
    </source>
</evidence>
<keyword evidence="3 6" id="KW-0812">Transmembrane</keyword>
<feature type="transmembrane region" description="Helical" evidence="6">
    <location>
        <begin position="266"/>
        <end position="284"/>
    </location>
</feature>
<dbReference type="RefSeq" id="WP_393175875.1">
    <property type="nucleotide sequence ID" value="NZ_JBICRM010000046.1"/>
</dbReference>
<protein>
    <submittedName>
        <fullName evidence="7">ABC transporter permease</fullName>
    </submittedName>
</protein>
<evidence type="ECO:0000313" key="7">
    <source>
        <dbReference type="EMBL" id="MFG1710267.1"/>
    </source>
</evidence>
<feature type="transmembrane region" description="Helical" evidence="6">
    <location>
        <begin position="181"/>
        <end position="211"/>
    </location>
</feature>
<keyword evidence="8" id="KW-1185">Reference proteome</keyword>
<evidence type="ECO:0000256" key="2">
    <source>
        <dbReference type="ARBA" id="ARBA00022475"/>
    </source>
</evidence>
<evidence type="ECO:0000256" key="4">
    <source>
        <dbReference type="ARBA" id="ARBA00022989"/>
    </source>
</evidence>
<dbReference type="CDD" id="cd06580">
    <property type="entry name" value="TM_PBP1_transp_TpRbsC_like"/>
    <property type="match status" value="1"/>
</dbReference>
<dbReference type="Pfam" id="PF02653">
    <property type="entry name" value="BPD_transp_2"/>
    <property type="match status" value="1"/>
</dbReference>
<organism evidence="7 8">
    <name type="scientific">Nonomuraea marmarensis</name>
    <dbReference type="NCBI Taxonomy" id="3351344"/>
    <lineage>
        <taxon>Bacteria</taxon>
        <taxon>Bacillati</taxon>
        <taxon>Actinomycetota</taxon>
        <taxon>Actinomycetes</taxon>
        <taxon>Streptosporangiales</taxon>
        <taxon>Streptosporangiaceae</taxon>
        <taxon>Nonomuraea</taxon>
    </lineage>
</organism>
<dbReference type="EMBL" id="JBICRM010000046">
    <property type="protein sequence ID" value="MFG1710267.1"/>
    <property type="molecule type" value="Genomic_DNA"/>
</dbReference>
<feature type="transmembrane region" description="Helical" evidence="6">
    <location>
        <begin position="291"/>
        <end position="309"/>
    </location>
</feature>
<dbReference type="PANTHER" id="PTHR47089:SF1">
    <property type="entry name" value="GUANOSINE ABC TRANSPORTER PERMEASE PROTEIN NUPP"/>
    <property type="match status" value="1"/>
</dbReference>
<feature type="transmembrane region" description="Helical" evidence="6">
    <location>
        <begin position="59"/>
        <end position="77"/>
    </location>
</feature>
<name>A0ABW7AS73_9ACTN</name>
<keyword evidence="4 6" id="KW-1133">Transmembrane helix</keyword>
<sequence length="356" mass="35415">MNGSRARMAWRSALVPVAALAVSLLIGSAIMAASGVDPLIGYRSLLLGAFGSPQAFGRTLQNATPLILTGLAVAFAFRGGLFNIGGDGQFAAGATAAAWAGVALGLPAGLGPVAVLLLGALAGGLTGALAGFLKARFGAHEVVTTIMLNFIVTDLSTWLLLHPLSDHGQVPGSSAIRPSNALPLLGAGLGGAHWGLLVALAAVVVATLLLWRTAQGLELRVSGLAPRAAKYAGASPTMAAITALGAGGAFAGLAGAGEVMGTYGHMTVPFVTNLGFLGIGAALLGRNHPIGCVVGGLVLGALAAGGQQMQFDVGISAHLTEVLVGVVLLLVTVQTLGVRRRSRRSLAAGPVVEGAR</sequence>
<evidence type="ECO:0000256" key="3">
    <source>
        <dbReference type="ARBA" id="ARBA00022692"/>
    </source>
</evidence>
<dbReference type="PANTHER" id="PTHR47089">
    <property type="entry name" value="ABC TRANSPORTER, PERMEASE PROTEIN"/>
    <property type="match status" value="1"/>
</dbReference>
<feature type="transmembrane region" description="Helical" evidence="6">
    <location>
        <begin position="231"/>
        <end position="254"/>
    </location>
</feature>
<feature type="transmembrane region" description="Helical" evidence="6">
    <location>
        <begin position="114"/>
        <end position="133"/>
    </location>
</feature>
<feature type="transmembrane region" description="Helical" evidence="6">
    <location>
        <begin position="142"/>
        <end position="161"/>
    </location>
</feature>
<gene>
    <name evidence="7" type="ORF">ACFLIM_44575</name>
</gene>
<evidence type="ECO:0000256" key="6">
    <source>
        <dbReference type="SAM" id="Phobius"/>
    </source>
</evidence>
<keyword evidence="5 6" id="KW-0472">Membrane</keyword>
<feature type="transmembrane region" description="Helical" evidence="6">
    <location>
        <begin position="315"/>
        <end position="336"/>
    </location>
</feature>
<reference evidence="7 8" key="1">
    <citation type="submission" date="2024-10" db="EMBL/GenBank/DDBJ databases">
        <authorList>
            <person name="Topkara A.R."/>
            <person name="Saygin H."/>
        </authorList>
    </citation>
    <scope>NUCLEOTIDE SEQUENCE [LARGE SCALE GENOMIC DNA]</scope>
    <source>
        <strain evidence="7 8">M3C6</strain>
    </source>
</reference>